<reference evidence="2 3" key="1">
    <citation type="submission" date="2019-03" db="EMBL/GenBank/DDBJ databases">
        <title>Above-ground endophytic microbial communities from plants in different locations in the United States.</title>
        <authorList>
            <person name="Frank C."/>
        </authorList>
    </citation>
    <scope>NUCLEOTIDE SEQUENCE [LARGE SCALE GENOMIC DNA]</scope>
    <source>
        <strain evidence="2 3">LP_13_YM</strain>
    </source>
</reference>
<protein>
    <submittedName>
        <fullName evidence="2">Plasmid stabilization system protein ParE</fullName>
    </submittedName>
</protein>
<evidence type="ECO:0000256" key="1">
    <source>
        <dbReference type="ARBA" id="ARBA00022649"/>
    </source>
</evidence>
<dbReference type="OrthoDB" id="121597at2"/>
<dbReference type="EMBL" id="SMCS01000006">
    <property type="protein sequence ID" value="TCV92778.1"/>
    <property type="molecule type" value="Genomic_DNA"/>
</dbReference>
<dbReference type="RefSeq" id="WP_132145465.1">
    <property type="nucleotide sequence ID" value="NZ_SMCS01000006.1"/>
</dbReference>
<proteinExistence type="predicted"/>
<dbReference type="InterPro" id="IPR007712">
    <property type="entry name" value="RelE/ParE_toxin"/>
</dbReference>
<keyword evidence="1" id="KW-1277">Toxin-antitoxin system</keyword>
<comment type="caution">
    <text evidence="2">The sequence shown here is derived from an EMBL/GenBank/DDBJ whole genome shotgun (WGS) entry which is preliminary data.</text>
</comment>
<sequence length="99" mass="11552">MSFDVRYTRTAREDLVRLYRLLLEHDREVAARSLDAIRKSADVLADFPFTCRKADPNNPFVRELVVPFGIAGYVALFEIEDDRTVTILAVRHQREDDFH</sequence>
<evidence type="ECO:0000313" key="2">
    <source>
        <dbReference type="EMBL" id="TCV92778.1"/>
    </source>
</evidence>
<keyword evidence="3" id="KW-1185">Reference proteome</keyword>
<dbReference type="AlphaFoldDB" id="A0A4R3YMQ6"/>
<gene>
    <name evidence="2" type="ORF">EC912_106116</name>
</gene>
<dbReference type="Proteomes" id="UP000295645">
    <property type="component" value="Unassembled WGS sequence"/>
</dbReference>
<name>A0A4R3YMQ6_9GAMM</name>
<dbReference type="Pfam" id="PF05016">
    <property type="entry name" value="ParE_toxin"/>
    <property type="match status" value="1"/>
</dbReference>
<dbReference type="Gene3D" id="3.30.2310.20">
    <property type="entry name" value="RelE-like"/>
    <property type="match status" value="1"/>
</dbReference>
<dbReference type="InterPro" id="IPR035093">
    <property type="entry name" value="RelE/ParE_toxin_dom_sf"/>
</dbReference>
<evidence type="ECO:0000313" key="3">
    <source>
        <dbReference type="Proteomes" id="UP000295645"/>
    </source>
</evidence>
<accession>A0A4R3YMQ6</accession>
<organism evidence="2 3">
    <name type="scientific">Luteibacter rhizovicinus</name>
    <dbReference type="NCBI Taxonomy" id="242606"/>
    <lineage>
        <taxon>Bacteria</taxon>
        <taxon>Pseudomonadati</taxon>
        <taxon>Pseudomonadota</taxon>
        <taxon>Gammaproteobacteria</taxon>
        <taxon>Lysobacterales</taxon>
        <taxon>Rhodanobacteraceae</taxon>
        <taxon>Luteibacter</taxon>
    </lineage>
</organism>